<dbReference type="EMBL" id="JACNEP010000001">
    <property type="protein sequence ID" value="MBC3764407.1"/>
    <property type="molecule type" value="Genomic_DNA"/>
</dbReference>
<proteinExistence type="predicted"/>
<accession>A0A8J6LZX1</accession>
<dbReference type="AlphaFoldDB" id="A0A8J6LZX1"/>
<name>A0A8J6LZX1_9ALTE</name>
<evidence type="ECO:0000313" key="2">
    <source>
        <dbReference type="EMBL" id="MBC3764407.1"/>
    </source>
</evidence>
<dbReference type="Proteomes" id="UP000601768">
    <property type="component" value="Unassembled WGS sequence"/>
</dbReference>
<evidence type="ECO:0000256" key="1">
    <source>
        <dbReference type="SAM" id="SignalP"/>
    </source>
</evidence>
<dbReference type="Pfam" id="PF12514">
    <property type="entry name" value="DUF3718"/>
    <property type="match status" value="1"/>
</dbReference>
<evidence type="ECO:0000313" key="3">
    <source>
        <dbReference type="Proteomes" id="UP000601768"/>
    </source>
</evidence>
<feature type="signal peptide" evidence="1">
    <location>
        <begin position="1"/>
        <end position="21"/>
    </location>
</feature>
<keyword evidence="3" id="KW-1185">Reference proteome</keyword>
<feature type="chain" id="PRO_5035323716" evidence="1">
    <location>
        <begin position="22"/>
        <end position="133"/>
    </location>
</feature>
<comment type="caution">
    <text evidence="2">The sequence shown here is derived from an EMBL/GenBank/DDBJ whole genome shotgun (WGS) entry which is preliminary data.</text>
</comment>
<dbReference type="RefSeq" id="WP_186504883.1">
    <property type="nucleotide sequence ID" value="NZ_JACNEP010000001.1"/>
</dbReference>
<sequence length="133" mass="14468">MFNRKFALFTLCVAMSATSVAGTHYVAGDNSRATQLCISAALDAPVAFVSKQRESGYSLHYIARNVTCNDVSITKFAQQAGNNRNANRIAMFAPVNARTDILDLSLQQNEKSKSKPQLNAVDKTNTQIVVVGR</sequence>
<protein>
    <submittedName>
        <fullName evidence="2">DUF3718 domain-containing protein</fullName>
    </submittedName>
</protein>
<reference evidence="2" key="1">
    <citation type="journal article" date="2018" name="Int. J. Syst. Evol. Microbiol.">
        <title>Neptunicella marina gen. nov., sp. nov., isolated from surface seawater.</title>
        <authorList>
            <person name="Liu X."/>
            <person name="Lai Q."/>
            <person name="Du Y."/>
            <person name="Zhang X."/>
            <person name="Liu Z."/>
            <person name="Sun F."/>
            <person name="Shao Z."/>
        </authorList>
    </citation>
    <scope>NUCLEOTIDE SEQUENCE</scope>
    <source>
        <strain evidence="2">S27-2</strain>
    </source>
</reference>
<organism evidence="2 3">
    <name type="scientific">Neptunicella marina</name>
    <dbReference type="NCBI Taxonomy" id="2125989"/>
    <lineage>
        <taxon>Bacteria</taxon>
        <taxon>Pseudomonadati</taxon>
        <taxon>Pseudomonadota</taxon>
        <taxon>Gammaproteobacteria</taxon>
        <taxon>Alteromonadales</taxon>
        <taxon>Alteromonadaceae</taxon>
        <taxon>Neptunicella</taxon>
    </lineage>
</organism>
<keyword evidence="1" id="KW-0732">Signal</keyword>
<dbReference type="InterPro" id="IPR022193">
    <property type="entry name" value="DUF3718"/>
</dbReference>
<reference evidence="2" key="2">
    <citation type="submission" date="2020-08" db="EMBL/GenBank/DDBJ databases">
        <authorList>
            <person name="Lai Q."/>
        </authorList>
    </citation>
    <scope>NUCLEOTIDE SEQUENCE</scope>
    <source>
        <strain evidence="2">S27-2</strain>
    </source>
</reference>
<gene>
    <name evidence="2" type="ORF">H8B19_00840</name>
</gene>